<evidence type="ECO:0000256" key="1">
    <source>
        <dbReference type="ARBA" id="ARBA00023015"/>
    </source>
</evidence>
<dbReference type="KEGG" id="fra:Francci3_2398"/>
<dbReference type="GO" id="GO:0003700">
    <property type="term" value="F:DNA-binding transcription factor activity"/>
    <property type="evidence" value="ECO:0007669"/>
    <property type="project" value="TreeGrafter"/>
</dbReference>
<dbReference type="InterPro" id="IPR050109">
    <property type="entry name" value="HTH-type_TetR-like_transc_reg"/>
</dbReference>
<dbReference type="PRINTS" id="PR00455">
    <property type="entry name" value="HTHTETR"/>
</dbReference>
<reference evidence="6 7" key="1">
    <citation type="journal article" date="2007" name="Genome Res.">
        <title>Genome characteristics of facultatively symbiotic Frankia sp. strains reflect host range and host plant biogeography.</title>
        <authorList>
            <person name="Normand P."/>
            <person name="Lapierre P."/>
            <person name="Tisa L.S."/>
            <person name="Gogarten J.P."/>
            <person name="Alloisio N."/>
            <person name="Bagnarol E."/>
            <person name="Bassi C.A."/>
            <person name="Berry A.M."/>
            <person name="Bickhart D.M."/>
            <person name="Choisne N."/>
            <person name="Couloux A."/>
            <person name="Cournoyer B."/>
            <person name="Cruveiller S."/>
            <person name="Daubin V."/>
            <person name="Demange N."/>
            <person name="Francino M.P."/>
            <person name="Goltsman E."/>
            <person name="Huang Y."/>
            <person name="Kopp O.R."/>
            <person name="Labarre L."/>
            <person name="Lapidus A."/>
            <person name="Lavire C."/>
            <person name="Marechal J."/>
            <person name="Martinez M."/>
            <person name="Mastronunzio J.E."/>
            <person name="Mullin B.C."/>
            <person name="Niemann J."/>
            <person name="Pujic P."/>
            <person name="Rawnsley T."/>
            <person name="Rouy Z."/>
            <person name="Schenowitz C."/>
            <person name="Sellstedt A."/>
            <person name="Tavares F."/>
            <person name="Tomkins J.P."/>
            <person name="Vallenet D."/>
            <person name="Valverde C."/>
            <person name="Wall L.G."/>
            <person name="Wang Y."/>
            <person name="Medigue C."/>
            <person name="Benson D.R."/>
        </authorList>
    </citation>
    <scope>NUCLEOTIDE SEQUENCE [LARGE SCALE GENOMIC DNA]</scope>
    <source>
        <strain evidence="7">DSM 45818 / CECT 9043 / CcI3</strain>
    </source>
</reference>
<dbReference type="AlphaFoldDB" id="Q2JAC7"/>
<keyword evidence="1" id="KW-0805">Transcription regulation</keyword>
<dbReference type="InterPro" id="IPR023772">
    <property type="entry name" value="DNA-bd_HTH_TetR-type_CS"/>
</dbReference>
<dbReference type="GO" id="GO:0000976">
    <property type="term" value="F:transcription cis-regulatory region binding"/>
    <property type="evidence" value="ECO:0007669"/>
    <property type="project" value="TreeGrafter"/>
</dbReference>
<evidence type="ECO:0000256" key="2">
    <source>
        <dbReference type="ARBA" id="ARBA00023125"/>
    </source>
</evidence>
<dbReference type="InterPro" id="IPR001647">
    <property type="entry name" value="HTH_TetR"/>
</dbReference>
<evidence type="ECO:0000313" key="6">
    <source>
        <dbReference type="EMBL" id="ABD11765.1"/>
    </source>
</evidence>
<name>Q2JAC7_FRACC</name>
<dbReference type="FunFam" id="1.10.10.60:FF:000141">
    <property type="entry name" value="TetR family transcriptional regulator"/>
    <property type="match status" value="1"/>
</dbReference>
<dbReference type="RefSeq" id="WP_011436810.1">
    <property type="nucleotide sequence ID" value="NC_007777.1"/>
</dbReference>
<proteinExistence type="predicted"/>
<dbReference type="eggNOG" id="COG1309">
    <property type="taxonomic scope" value="Bacteria"/>
</dbReference>
<feature type="DNA-binding region" description="H-T-H motif" evidence="4">
    <location>
        <begin position="36"/>
        <end position="55"/>
    </location>
</feature>
<evidence type="ECO:0000256" key="4">
    <source>
        <dbReference type="PROSITE-ProRule" id="PRU00335"/>
    </source>
</evidence>
<feature type="domain" description="HTH tetR-type" evidence="5">
    <location>
        <begin position="13"/>
        <end position="73"/>
    </location>
</feature>
<evidence type="ECO:0000313" key="7">
    <source>
        <dbReference type="Proteomes" id="UP000001937"/>
    </source>
</evidence>
<dbReference type="PROSITE" id="PS50977">
    <property type="entry name" value="HTH_TETR_2"/>
    <property type="match status" value="1"/>
</dbReference>
<keyword evidence="2 4" id="KW-0238">DNA-binding</keyword>
<dbReference type="Gene3D" id="1.10.10.60">
    <property type="entry name" value="Homeodomain-like"/>
    <property type="match status" value="1"/>
</dbReference>
<dbReference type="InterPro" id="IPR009057">
    <property type="entry name" value="Homeodomain-like_sf"/>
</dbReference>
<dbReference type="HOGENOM" id="CLU_069356_2_0_11"/>
<dbReference type="PROSITE" id="PS01081">
    <property type="entry name" value="HTH_TETR_1"/>
    <property type="match status" value="1"/>
</dbReference>
<dbReference type="Gene3D" id="1.10.357.10">
    <property type="entry name" value="Tetracycline Repressor, domain 2"/>
    <property type="match status" value="1"/>
</dbReference>
<evidence type="ECO:0000256" key="3">
    <source>
        <dbReference type="ARBA" id="ARBA00023163"/>
    </source>
</evidence>
<dbReference type="EMBL" id="CP000249">
    <property type="protein sequence ID" value="ABD11765.1"/>
    <property type="molecule type" value="Genomic_DNA"/>
</dbReference>
<organism evidence="6 7">
    <name type="scientific">Frankia casuarinae (strain DSM 45818 / CECT 9043 / HFP020203 / CcI3)</name>
    <dbReference type="NCBI Taxonomy" id="106370"/>
    <lineage>
        <taxon>Bacteria</taxon>
        <taxon>Bacillati</taxon>
        <taxon>Actinomycetota</taxon>
        <taxon>Actinomycetes</taxon>
        <taxon>Frankiales</taxon>
        <taxon>Frankiaceae</taxon>
        <taxon>Frankia</taxon>
    </lineage>
</organism>
<keyword evidence="3" id="KW-0804">Transcription</keyword>
<dbReference type="PANTHER" id="PTHR30055:SF234">
    <property type="entry name" value="HTH-TYPE TRANSCRIPTIONAL REGULATOR BETI"/>
    <property type="match status" value="1"/>
</dbReference>
<dbReference type="Pfam" id="PF00440">
    <property type="entry name" value="TetR_N"/>
    <property type="match status" value="1"/>
</dbReference>
<accession>Q2JAC7</accession>
<protein>
    <submittedName>
        <fullName evidence="6">Transcriptional regulator, TetR family</fullName>
    </submittedName>
</protein>
<dbReference type="PANTHER" id="PTHR30055">
    <property type="entry name" value="HTH-TYPE TRANSCRIPTIONAL REGULATOR RUTR"/>
    <property type="match status" value="1"/>
</dbReference>
<dbReference type="STRING" id="106370.Francci3_2398"/>
<dbReference type="Proteomes" id="UP000001937">
    <property type="component" value="Chromosome"/>
</dbReference>
<dbReference type="PhylomeDB" id="Q2JAC7"/>
<dbReference type="GO" id="GO:0045892">
    <property type="term" value="P:negative regulation of DNA-templated transcription"/>
    <property type="evidence" value="ECO:0007669"/>
    <property type="project" value="UniProtKB-ARBA"/>
</dbReference>
<dbReference type="SUPFAM" id="SSF46689">
    <property type="entry name" value="Homeodomain-like"/>
    <property type="match status" value="1"/>
</dbReference>
<dbReference type="OrthoDB" id="5185169at2"/>
<sequence>MCEPAGRRERKKRRTHDALSAAAIALFLDRGFGAVSVAEVAAAAGVSKPTLFTYFTSKEDLVLHRILDHRGEFARVVAQRPAGSSPLAAIEEHLAAGLERREPVTGLNDDREVLAYHGMVFSTPSLLGRLAQHTGQDEDALAAALAAAVPAAGELAARLAAAQIIAVRRVLARENWARLGEGRSAAQVFPDALAAAHQAFRALRRALPDYA</sequence>
<gene>
    <name evidence="6" type="ordered locus">Francci3_2398</name>
</gene>
<evidence type="ECO:0000259" key="5">
    <source>
        <dbReference type="PROSITE" id="PS50977"/>
    </source>
</evidence>
<keyword evidence="7" id="KW-1185">Reference proteome</keyword>